<dbReference type="Pfam" id="PF00106">
    <property type="entry name" value="adh_short"/>
    <property type="match status" value="1"/>
</dbReference>
<dbReference type="PROSITE" id="PS00061">
    <property type="entry name" value="ADH_SHORT"/>
    <property type="match status" value="1"/>
</dbReference>
<dbReference type="SUPFAM" id="SSF51735">
    <property type="entry name" value="NAD(P)-binding Rossmann-fold domains"/>
    <property type="match status" value="1"/>
</dbReference>
<evidence type="ECO:0000313" key="6">
    <source>
        <dbReference type="Proteomes" id="UP001236748"/>
    </source>
</evidence>
<keyword evidence="2" id="KW-0560">Oxidoreductase</keyword>
<dbReference type="SMART" id="SM00822">
    <property type="entry name" value="PKS_KR"/>
    <property type="match status" value="1"/>
</dbReference>
<dbReference type="Proteomes" id="UP001236748">
    <property type="component" value="Chromosome"/>
</dbReference>
<dbReference type="EMBL" id="CP117450">
    <property type="protein sequence ID" value="WLH05111.1"/>
    <property type="molecule type" value="Genomic_DNA"/>
</dbReference>
<keyword evidence="6" id="KW-1185">Reference proteome</keyword>
<dbReference type="InterPro" id="IPR020904">
    <property type="entry name" value="Sc_DH/Rdtase_CS"/>
</dbReference>
<evidence type="ECO:0000259" key="4">
    <source>
        <dbReference type="SMART" id="SM00822"/>
    </source>
</evidence>
<dbReference type="PRINTS" id="PR00081">
    <property type="entry name" value="GDHRDH"/>
</dbReference>
<evidence type="ECO:0000256" key="1">
    <source>
        <dbReference type="ARBA" id="ARBA00006484"/>
    </source>
</evidence>
<dbReference type="InterPro" id="IPR002347">
    <property type="entry name" value="SDR_fam"/>
</dbReference>
<evidence type="ECO:0000313" key="5">
    <source>
        <dbReference type="EMBL" id="WLH05111.1"/>
    </source>
</evidence>
<dbReference type="InterPro" id="IPR057326">
    <property type="entry name" value="KR_dom"/>
</dbReference>
<dbReference type="PANTHER" id="PTHR45024">
    <property type="entry name" value="DEHYDROGENASES, SHORT CHAIN"/>
    <property type="match status" value="1"/>
</dbReference>
<name>A0ABY9FP67_9PSED</name>
<protein>
    <submittedName>
        <fullName evidence="5">SDR family NAD(P)-dependent oxidoreductase</fullName>
    </submittedName>
</protein>
<gene>
    <name evidence="5" type="ORF">PSH67_19975</name>
</gene>
<accession>A0ABY9FP67</accession>
<dbReference type="PROSITE" id="PS51257">
    <property type="entry name" value="PROKAR_LIPOPROTEIN"/>
    <property type="match status" value="1"/>
</dbReference>
<dbReference type="PRINTS" id="PR00080">
    <property type="entry name" value="SDRFAMILY"/>
</dbReference>
<dbReference type="RefSeq" id="WP_047542252.1">
    <property type="nucleotide sequence ID" value="NZ_CP117450.1"/>
</dbReference>
<evidence type="ECO:0000256" key="2">
    <source>
        <dbReference type="ARBA" id="ARBA00023002"/>
    </source>
</evidence>
<dbReference type="InterPro" id="IPR036291">
    <property type="entry name" value="NAD(P)-bd_dom_sf"/>
</dbReference>
<feature type="domain" description="Ketoreductase" evidence="4">
    <location>
        <begin position="9"/>
        <end position="199"/>
    </location>
</feature>
<comment type="similarity">
    <text evidence="1 3">Belongs to the short-chain dehydrogenases/reductases (SDR) family.</text>
</comment>
<dbReference type="InterPro" id="IPR051687">
    <property type="entry name" value="Peroxisomal_Beta-Oxidation"/>
</dbReference>
<dbReference type="PANTHER" id="PTHR45024:SF2">
    <property type="entry name" value="SCP2 DOMAIN-CONTAINING PROTEIN"/>
    <property type="match status" value="1"/>
</dbReference>
<evidence type="ECO:0000256" key="3">
    <source>
        <dbReference type="RuleBase" id="RU000363"/>
    </source>
</evidence>
<reference evidence="5 6" key="1">
    <citation type="submission" date="2023-02" db="EMBL/GenBank/DDBJ databases">
        <title>Evolution of Hrp T3SS in non-pathogenic Pseudomonas fluorescens.</title>
        <authorList>
            <person name="Liao K."/>
            <person name="Wei H."/>
            <person name="Gu Y."/>
        </authorList>
    </citation>
    <scope>NUCLEOTIDE SEQUENCE [LARGE SCALE GENOMIC DNA]</scope>
    <source>
        <strain evidence="5 6">FP2043</strain>
    </source>
</reference>
<sequence>MSKVDFTGRVAIVTGSGGGLGCTYALEMAARGASVLINDLGGSFDGRGGSHRMADQVVDEIRSAGGKAVANYTSVGSRTGGEAIVQAALDAFGRVDVLINNAGHLRNVLFEDLDDDILDSILDVHLKGAVYVTQPAYKLMKKQGYGRVVFASSAAGVFGNPQQAAYGAAKAGLVGLMNVLSLEGKEHGVLCNALLPTANSRMAAAMDPKQLEAFGAQYAAFGEHLGRTYEPEFVTPLVVYLASEACQSTHGIYSASVGRYARAFVGIADGWNGPRNEPATADDIGAHFDQISDTSHYSIPGSLSDEFEIINRNLRK</sequence>
<dbReference type="Gene3D" id="3.40.50.720">
    <property type="entry name" value="NAD(P)-binding Rossmann-like Domain"/>
    <property type="match status" value="2"/>
</dbReference>
<organism evidence="5 6">
    <name type="scientific">Pseudomonas lurida</name>
    <dbReference type="NCBI Taxonomy" id="244566"/>
    <lineage>
        <taxon>Bacteria</taxon>
        <taxon>Pseudomonadati</taxon>
        <taxon>Pseudomonadota</taxon>
        <taxon>Gammaproteobacteria</taxon>
        <taxon>Pseudomonadales</taxon>
        <taxon>Pseudomonadaceae</taxon>
        <taxon>Pseudomonas</taxon>
    </lineage>
</organism>
<proteinExistence type="inferred from homology"/>